<dbReference type="Proteomes" id="UP000254461">
    <property type="component" value="Unassembled WGS sequence"/>
</dbReference>
<proteinExistence type="predicted"/>
<dbReference type="InterPro" id="IPR045722">
    <property type="entry name" value="DUF6076"/>
</dbReference>
<gene>
    <name evidence="1" type="ORF">NCTC12092_01018</name>
</gene>
<name>A0A380JPL9_9STRE</name>
<reference evidence="1 2" key="1">
    <citation type="submission" date="2018-06" db="EMBL/GenBank/DDBJ databases">
        <authorList>
            <consortium name="Pathogen Informatics"/>
            <person name="Doyle S."/>
        </authorList>
    </citation>
    <scope>NUCLEOTIDE SEQUENCE [LARGE SCALE GENOMIC DNA]</scope>
    <source>
        <strain evidence="1 2">NCTC12092</strain>
    </source>
</reference>
<dbReference type="EMBL" id="UHFF01000002">
    <property type="protein sequence ID" value="SUN46414.1"/>
    <property type="molecule type" value="Genomic_DNA"/>
</dbReference>
<sequence length="389" mass="45989">MFTLKDITSDFLQTAIYIEQDDKDKIIFEYLPNNQIDTLKKREVYSDDIFSLFLNIFNFDTTDNSILIDKIKDLLFITTKYSEINEFDISEADFAITDDVGNFITKYLDNYKTIVNLYPITYMLYPYIFKILRYLLCKNNLYSGSYKVDLDSAIDSYVGLYNEIHYLIDNLDNMKQEVIDIFNTFSEYKVKLPTSEIALIYQAYNQKNKNELIFNDLNPFIRTNTDEIFSSWKDIVMTLPNKLDAPLEFPVCDSIIKFLRQTVQNLIHDEMSLRKCKNCDRYFIVRYSSLAEYCLRKVEGTHATCQEYASKKTYKKKQAANPLYQVFTTYYNRIYGRIRRGTLDKDSTLLDDIKILHQEFATKYDELADKNEKEKLIQEFTSSAENLIK</sequence>
<accession>A0A380JPL9</accession>
<dbReference type="RefSeq" id="WP_115250960.1">
    <property type="nucleotide sequence ID" value="NZ_UHFF01000002.1"/>
</dbReference>
<evidence type="ECO:0000313" key="2">
    <source>
        <dbReference type="Proteomes" id="UP000254461"/>
    </source>
</evidence>
<evidence type="ECO:0000313" key="1">
    <source>
        <dbReference type="EMBL" id="SUN46414.1"/>
    </source>
</evidence>
<protein>
    <submittedName>
        <fullName evidence="1">Uncharacterized protein</fullName>
    </submittedName>
</protein>
<organism evidence="1 2">
    <name type="scientific">Streptococcus equi subsp. equi</name>
    <dbReference type="NCBI Taxonomy" id="148942"/>
    <lineage>
        <taxon>Bacteria</taxon>
        <taxon>Bacillati</taxon>
        <taxon>Bacillota</taxon>
        <taxon>Bacilli</taxon>
        <taxon>Lactobacillales</taxon>
        <taxon>Streptococcaceae</taxon>
        <taxon>Streptococcus</taxon>
    </lineage>
</organism>
<dbReference type="AlphaFoldDB" id="A0A380JPL9"/>
<dbReference type="Pfam" id="PF19553">
    <property type="entry name" value="DUF6076"/>
    <property type="match status" value="1"/>
</dbReference>